<dbReference type="Pfam" id="PF00583">
    <property type="entry name" value="Acetyltransf_1"/>
    <property type="match status" value="1"/>
</dbReference>
<dbReference type="SUPFAM" id="SSF55729">
    <property type="entry name" value="Acyl-CoA N-acyltransferases (Nat)"/>
    <property type="match status" value="1"/>
</dbReference>
<evidence type="ECO:0000259" key="1">
    <source>
        <dbReference type="Pfam" id="PF00583"/>
    </source>
</evidence>
<reference evidence="2" key="1">
    <citation type="journal article" date="2023" name="IScience">
        <title>Live-bearing cockroach genome reveals convergent evolutionary mechanisms linked to viviparity in insects and beyond.</title>
        <authorList>
            <person name="Fouks B."/>
            <person name="Harrison M.C."/>
            <person name="Mikhailova A.A."/>
            <person name="Marchal E."/>
            <person name="English S."/>
            <person name="Carruthers M."/>
            <person name="Jennings E.C."/>
            <person name="Chiamaka E.L."/>
            <person name="Frigard R.A."/>
            <person name="Pippel M."/>
            <person name="Attardo G.M."/>
            <person name="Benoit J.B."/>
            <person name="Bornberg-Bauer E."/>
            <person name="Tobe S.S."/>
        </authorList>
    </citation>
    <scope>NUCLEOTIDE SEQUENCE</scope>
    <source>
        <strain evidence="2">Stay&amp;Tobe</strain>
    </source>
</reference>
<dbReference type="EMBL" id="JASPKZ010008874">
    <property type="protein sequence ID" value="KAJ9578520.1"/>
    <property type="molecule type" value="Genomic_DNA"/>
</dbReference>
<evidence type="ECO:0000313" key="2">
    <source>
        <dbReference type="EMBL" id="KAJ9578520.1"/>
    </source>
</evidence>
<dbReference type="Proteomes" id="UP001233999">
    <property type="component" value="Unassembled WGS sequence"/>
</dbReference>
<dbReference type="Gene3D" id="3.40.630.30">
    <property type="match status" value="1"/>
</dbReference>
<proteinExistence type="predicted"/>
<gene>
    <name evidence="2" type="ORF">L9F63_005249</name>
</gene>
<accession>A0AAD7ZDU4</accession>
<dbReference type="AlphaFoldDB" id="A0AAD7ZDU4"/>
<keyword evidence="3" id="KW-1185">Reference proteome</keyword>
<sequence>MALDGSTVVGSCLNTPLTRDDVFSYDETASNLYEDKAMFHIELLCKLVHKELDLFTKLNVNQMFEIGWLSVEPSYGGKGLATRLVRNSLELGAQNNFEFAKVDCTGPASAAASKKAGMQEVIKLSYDDYKIDGNIVFKKTPNRASHLTVLVCRLQNSHPYVLPTIQS</sequence>
<dbReference type="CDD" id="cd04301">
    <property type="entry name" value="NAT_SF"/>
    <property type="match status" value="1"/>
</dbReference>
<comment type="caution">
    <text evidence="2">The sequence shown here is derived from an EMBL/GenBank/DDBJ whole genome shotgun (WGS) entry which is preliminary data.</text>
</comment>
<evidence type="ECO:0000313" key="3">
    <source>
        <dbReference type="Proteomes" id="UP001233999"/>
    </source>
</evidence>
<dbReference type="GO" id="GO:0016747">
    <property type="term" value="F:acyltransferase activity, transferring groups other than amino-acyl groups"/>
    <property type="evidence" value="ECO:0007669"/>
    <property type="project" value="InterPro"/>
</dbReference>
<feature type="domain" description="N-acetyltransferase" evidence="1">
    <location>
        <begin position="62"/>
        <end position="104"/>
    </location>
</feature>
<dbReference type="InterPro" id="IPR016181">
    <property type="entry name" value="Acyl_CoA_acyltransferase"/>
</dbReference>
<protein>
    <recommendedName>
        <fullName evidence="1">N-acetyltransferase domain-containing protein</fullName>
    </recommendedName>
</protein>
<dbReference type="InterPro" id="IPR000182">
    <property type="entry name" value="GNAT_dom"/>
</dbReference>
<organism evidence="2 3">
    <name type="scientific">Diploptera punctata</name>
    <name type="common">Pacific beetle cockroach</name>
    <dbReference type="NCBI Taxonomy" id="6984"/>
    <lineage>
        <taxon>Eukaryota</taxon>
        <taxon>Metazoa</taxon>
        <taxon>Ecdysozoa</taxon>
        <taxon>Arthropoda</taxon>
        <taxon>Hexapoda</taxon>
        <taxon>Insecta</taxon>
        <taxon>Pterygota</taxon>
        <taxon>Neoptera</taxon>
        <taxon>Polyneoptera</taxon>
        <taxon>Dictyoptera</taxon>
        <taxon>Blattodea</taxon>
        <taxon>Blaberoidea</taxon>
        <taxon>Blaberidae</taxon>
        <taxon>Diplopterinae</taxon>
        <taxon>Diploptera</taxon>
    </lineage>
</organism>
<reference evidence="2" key="2">
    <citation type="submission" date="2023-05" db="EMBL/GenBank/DDBJ databases">
        <authorList>
            <person name="Fouks B."/>
        </authorList>
    </citation>
    <scope>NUCLEOTIDE SEQUENCE</scope>
    <source>
        <strain evidence="2">Stay&amp;Tobe</strain>
        <tissue evidence="2">Testes</tissue>
    </source>
</reference>
<name>A0AAD7ZDU4_DIPPU</name>